<evidence type="ECO:0000256" key="1">
    <source>
        <dbReference type="SAM" id="Phobius"/>
    </source>
</evidence>
<accession>A0A1M6SQ72</accession>
<protein>
    <submittedName>
        <fullName evidence="2">Uncharacterized protein</fullName>
    </submittedName>
</protein>
<feature type="transmembrane region" description="Helical" evidence="1">
    <location>
        <begin position="33"/>
        <end position="53"/>
    </location>
</feature>
<keyword evidence="1" id="KW-1133">Transmembrane helix</keyword>
<sequence length="59" mass="6967">MNKIKVLTVVYWIMFAVAIWAFYVSLRSKTQQLEYSLIALGVWAAAYGVHYYLKRLKNH</sequence>
<name>A0A1M6SQ72_REIAG</name>
<dbReference type="AlphaFoldDB" id="A0A1M6SQ72"/>
<keyword evidence="1" id="KW-0812">Transmembrane</keyword>
<organism evidence="2 3">
    <name type="scientific">Reichenbachiella agariperforans</name>
    <dbReference type="NCBI Taxonomy" id="156994"/>
    <lineage>
        <taxon>Bacteria</taxon>
        <taxon>Pseudomonadati</taxon>
        <taxon>Bacteroidota</taxon>
        <taxon>Cytophagia</taxon>
        <taxon>Cytophagales</taxon>
        <taxon>Reichenbachiellaceae</taxon>
        <taxon>Reichenbachiella</taxon>
    </lineage>
</organism>
<feature type="transmembrane region" description="Helical" evidence="1">
    <location>
        <begin position="6"/>
        <end position="26"/>
    </location>
</feature>
<evidence type="ECO:0000313" key="3">
    <source>
        <dbReference type="Proteomes" id="UP000184474"/>
    </source>
</evidence>
<keyword evidence="1" id="KW-0472">Membrane</keyword>
<dbReference type="EMBL" id="FRAA01000005">
    <property type="protein sequence ID" value="SHK46787.1"/>
    <property type="molecule type" value="Genomic_DNA"/>
</dbReference>
<keyword evidence="3" id="KW-1185">Reference proteome</keyword>
<dbReference type="Proteomes" id="UP000184474">
    <property type="component" value="Unassembled WGS sequence"/>
</dbReference>
<dbReference type="RefSeq" id="WP_073123180.1">
    <property type="nucleotide sequence ID" value="NZ_FRAA01000005.1"/>
</dbReference>
<proteinExistence type="predicted"/>
<dbReference type="STRING" id="156994.SAMN04488028_105104"/>
<evidence type="ECO:0000313" key="2">
    <source>
        <dbReference type="EMBL" id="SHK46787.1"/>
    </source>
</evidence>
<reference evidence="3" key="1">
    <citation type="submission" date="2016-11" db="EMBL/GenBank/DDBJ databases">
        <authorList>
            <person name="Varghese N."/>
            <person name="Submissions S."/>
        </authorList>
    </citation>
    <scope>NUCLEOTIDE SEQUENCE [LARGE SCALE GENOMIC DNA]</scope>
    <source>
        <strain evidence="3">DSM 26134</strain>
    </source>
</reference>
<gene>
    <name evidence="2" type="ORF">SAMN04488028_105104</name>
</gene>